<comment type="caution">
    <text evidence="10">The sequence shown here is derived from an EMBL/GenBank/DDBJ whole genome shotgun (WGS) entry which is preliminary data.</text>
</comment>
<evidence type="ECO:0000256" key="1">
    <source>
        <dbReference type="ARBA" id="ARBA00007316"/>
    </source>
</evidence>
<evidence type="ECO:0000256" key="4">
    <source>
        <dbReference type="ARBA" id="ARBA00022741"/>
    </source>
</evidence>
<evidence type="ECO:0000313" key="10">
    <source>
        <dbReference type="EMBL" id="MBC1935853.1"/>
    </source>
</evidence>
<dbReference type="PANTHER" id="PTHR32309">
    <property type="entry name" value="TYROSINE-PROTEIN KINASE"/>
    <property type="match status" value="1"/>
</dbReference>
<evidence type="ECO:0000259" key="9">
    <source>
        <dbReference type="Pfam" id="PF13614"/>
    </source>
</evidence>
<sequence>MVVKQTRQLITKEKGIIPEQLRNIRTNIQYLAEKRDIKVIMATSCRQGEGKSSTISNLAHFMAKNGKKVLLIDSDLRLPTIHELYNLQNINGLTDILNEVKGRNVIQKVSGNLAVVTSGSIPYNPAELLSKPIFKEFIDSNRKHYDFIFVDATPNDLADSSIIGNVCDSTIIIIENGKTTKNQLKVCIDKCKMQNIDIMGIVRNKVKKKRHDSNYYYNYVKE</sequence>
<evidence type="ECO:0000256" key="2">
    <source>
        <dbReference type="ARBA" id="ARBA00011903"/>
    </source>
</evidence>
<dbReference type="InterPro" id="IPR027417">
    <property type="entry name" value="P-loop_NTPase"/>
</dbReference>
<accession>A0A7X0Y346</accession>
<keyword evidence="5 10" id="KW-0418">Kinase</keyword>
<evidence type="ECO:0000256" key="6">
    <source>
        <dbReference type="ARBA" id="ARBA00022840"/>
    </source>
</evidence>
<keyword evidence="6" id="KW-0067">ATP-binding</keyword>
<protein>
    <recommendedName>
        <fullName evidence="2">non-specific protein-tyrosine kinase</fullName>
        <ecNumber evidence="2">2.7.10.2</ecNumber>
    </recommendedName>
</protein>
<dbReference type="GO" id="GO:0005886">
    <property type="term" value="C:plasma membrane"/>
    <property type="evidence" value="ECO:0007669"/>
    <property type="project" value="TreeGrafter"/>
</dbReference>
<keyword evidence="7" id="KW-0829">Tyrosine-protein kinase</keyword>
<dbReference type="PANTHER" id="PTHR32309:SF13">
    <property type="entry name" value="FERRIC ENTEROBACTIN TRANSPORT PROTEIN FEPE"/>
    <property type="match status" value="1"/>
</dbReference>
<keyword evidence="4" id="KW-0547">Nucleotide-binding</keyword>
<name>A0A7X0Y346_9LIST</name>
<dbReference type="EMBL" id="JAARWN010000003">
    <property type="protein sequence ID" value="MBC1935853.1"/>
    <property type="molecule type" value="Genomic_DNA"/>
</dbReference>
<evidence type="ECO:0000256" key="3">
    <source>
        <dbReference type="ARBA" id="ARBA00022679"/>
    </source>
</evidence>
<keyword evidence="3" id="KW-0808">Transferase</keyword>
<dbReference type="Gene3D" id="3.40.50.300">
    <property type="entry name" value="P-loop containing nucleotide triphosphate hydrolases"/>
    <property type="match status" value="1"/>
</dbReference>
<evidence type="ECO:0000256" key="5">
    <source>
        <dbReference type="ARBA" id="ARBA00022777"/>
    </source>
</evidence>
<dbReference type="NCBIfam" id="TIGR01007">
    <property type="entry name" value="eps_fam"/>
    <property type="match status" value="1"/>
</dbReference>
<dbReference type="InterPro" id="IPR025669">
    <property type="entry name" value="AAA_dom"/>
</dbReference>
<dbReference type="EC" id="2.7.10.2" evidence="2"/>
<dbReference type="Proteomes" id="UP000535908">
    <property type="component" value="Unassembled WGS sequence"/>
</dbReference>
<organism evidence="10 11">
    <name type="scientific">Listeria grandensis</name>
    <dbReference type="NCBI Taxonomy" id="1494963"/>
    <lineage>
        <taxon>Bacteria</taxon>
        <taxon>Bacillati</taxon>
        <taxon>Bacillota</taxon>
        <taxon>Bacilli</taxon>
        <taxon>Bacillales</taxon>
        <taxon>Listeriaceae</taxon>
        <taxon>Listeria</taxon>
    </lineage>
</organism>
<comment type="similarity">
    <text evidence="1">Belongs to the CpsD/CapB family.</text>
</comment>
<dbReference type="GO" id="GO:0005524">
    <property type="term" value="F:ATP binding"/>
    <property type="evidence" value="ECO:0007669"/>
    <property type="project" value="UniProtKB-KW"/>
</dbReference>
<proteinExistence type="inferred from homology"/>
<dbReference type="RefSeq" id="WP_185525733.1">
    <property type="nucleotide sequence ID" value="NZ_JAARWN010000003.1"/>
</dbReference>
<dbReference type="Pfam" id="PF13614">
    <property type="entry name" value="AAA_31"/>
    <property type="match status" value="1"/>
</dbReference>
<evidence type="ECO:0000256" key="7">
    <source>
        <dbReference type="ARBA" id="ARBA00023137"/>
    </source>
</evidence>
<dbReference type="GO" id="GO:0004715">
    <property type="term" value="F:non-membrane spanning protein tyrosine kinase activity"/>
    <property type="evidence" value="ECO:0007669"/>
    <property type="project" value="UniProtKB-EC"/>
</dbReference>
<dbReference type="CDD" id="cd05387">
    <property type="entry name" value="BY-kinase"/>
    <property type="match status" value="1"/>
</dbReference>
<dbReference type="SUPFAM" id="SSF52540">
    <property type="entry name" value="P-loop containing nucleoside triphosphate hydrolases"/>
    <property type="match status" value="1"/>
</dbReference>
<dbReference type="InterPro" id="IPR050445">
    <property type="entry name" value="Bact_polysacc_biosynth/exp"/>
</dbReference>
<reference evidence="10 11" key="1">
    <citation type="submission" date="2020-03" db="EMBL/GenBank/DDBJ databases">
        <title>Soil Listeria distribution.</title>
        <authorList>
            <person name="Liao J."/>
            <person name="Wiedmann M."/>
        </authorList>
    </citation>
    <scope>NUCLEOTIDE SEQUENCE [LARGE SCALE GENOMIC DNA]</scope>
    <source>
        <strain evidence="10 11">FSL L7-0741</strain>
    </source>
</reference>
<dbReference type="AlphaFoldDB" id="A0A7X0Y346"/>
<feature type="domain" description="AAA" evidence="9">
    <location>
        <begin position="38"/>
        <end position="176"/>
    </location>
</feature>
<evidence type="ECO:0000256" key="8">
    <source>
        <dbReference type="ARBA" id="ARBA00051245"/>
    </source>
</evidence>
<gene>
    <name evidence="10" type="ORF">HCA69_05700</name>
</gene>
<dbReference type="InterPro" id="IPR005702">
    <property type="entry name" value="Wzc-like_C"/>
</dbReference>
<comment type="catalytic activity">
    <reaction evidence="8">
        <text>L-tyrosyl-[protein] + ATP = O-phospho-L-tyrosyl-[protein] + ADP + H(+)</text>
        <dbReference type="Rhea" id="RHEA:10596"/>
        <dbReference type="Rhea" id="RHEA-COMP:10136"/>
        <dbReference type="Rhea" id="RHEA-COMP:20101"/>
        <dbReference type="ChEBI" id="CHEBI:15378"/>
        <dbReference type="ChEBI" id="CHEBI:30616"/>
        <dbReference type="ChEBI" id="CHEBI:46858"/>
        <dbReference type="ChEBI" id="CHEBI:61978"/>
        <dbReference type="ChEBI" id="CHEBI:456216"/>
        <dbReference type="EC" id="2.7.10.2"/>
    </reaction>
</comment>
<evidence type="ECO:0000313" key="11">
    <source>
        <dbReference type="Proteomes" id="UP000535908"/>
    </source>
</evidence>